<dbReference type="Proteomes" id="UP000596145">
    <property type="component" value="Chromosome"/>
</dbReference>
<dbReference type="EMBL" id="CP066007">
    <property type="protein sequence ID" value="QQB45308.1"/>
    <property type="molecule type" value="Genomic_DNA"/>
</dbReference>
<accession>A0A7T4ECJ9</accession>
<evidence type="ECO:0000313" key="2">
    <source>
        <dbReference type="Proteomes" id="UP000596145"/>
    </source>
</evidence>
<dbReference type="RefSeq" id="WP_198481357.1">
    <property type="nucleotide sequence ID" value="NZ_CP066007.1"/>
</dbReference>
<reference evidence="1 2" key="1">
    <citation type="submission" date="2020-12" db="EMBL/GenBank/DDBJ databases">
        <title>FDA dAtabase for Regulatory Grade micrObial Sequences (FDA-ARGOS): Supporting development and validation of Infectious Disease Dx tests.</title>
        <authorList>
            <person name="Sproer C."/>
            <person name="Gronow S."/>
            <person name="Severitt S."/>
            <person name="Schroder I."/>
            <person name="Tallon L."/>
            <person name="Sadzewicz L."/>
            <person name="Zhao X."/>
            <person name="Boylan J."/>
            <person name="Ott S."/>
            <person name="Bowen H."/>
            <person name="Vavikolanu K."/>
            <person name="Mehta A."/>
            <person name="Aluvathingal J."/>
            <person name="Nadendla S."/>
            <person name="Lowell S."/>
            <person name="Myers T."/>
            <person name="Yan Y."/>
            <person name="Sichtig H."/>
        </authorList>
    </citation>
    <scope>NUCLEOTIDE SEQUENCE [LARGE SCALE GENOMIC DNA]</scope>
    <source>
        <strain evidence="1 2">FDAARGOS_1053</strain>
    </source>
</reference>
<dbReference type="AlphaFoldDB" id="A0A7T4ECJ9"/>
<gene>
    <name evidence="1" type="ORF">I6I10_07110</name>
</gene>
<sequence>MEYDSGAVVASIMVGSHPLRGDHRRIRVVVWSAMDHGEDRNVHPRDVHAEAGRAGFVIRRLAQESLDAAMFTQLDPDGTRWVDDPTTWWRSRPRITPGGELHRGRWELVGHRRRCSQERRGNPGGSHVVAGGSARAVLDAGIVVDEPGAG</sequence>
<name>A0A7T4ECJ9_9CORY</name>
<protein>
    <submittedName>
        <fullName evidence="1">Uncharacterized protein</fullName>
    </submittedName>
</protein>
<evidence type="ECO:0000313" key="1">
    <source>
        <dbReference type="EMBL" id="QQB45308.1"/>
    </source>
</evidence>
<proteinExistence type="predicted"/>
<organism evidence="1 2">
    <name type="scientific">Corynebacterium glucuronolyticum</name>
    <dbReference type="NCBI Taxonomy" id="39791"/>
    <lineage>
        <taxon>Bacteria</taxon>
        <taxon>Bacillati</taxon>
        <taxon>Actinomycetota</taxon>
        <taxon>Actinomycetes</taxon>
        <taxon>Mycobacteriales</taxon>
        <taxon>Corynebacteriaceae</taxon>
        <taxon>Corynebacterium</taxon>
    </lineage>
</organism>